<organism evidence="3">
    <name type="scientific">Eremomyces bilateralis CBS 781.70</name>
    <dbReference type="NCBI Taxonomy" id="1392243"/>
    <lineage>
        <taxon>Eukaryota</taxon>
        <taxon>Fungi</taxon>
        <taxon>Dikarya</taxon>
        <taxon>Ascomycota</taxon>
        <taxon>Pezizomycotina</taxon>
        <taxon>Dothideomycetes</taxon>
        <taxon>Dothideomycetes incertae sedis</taxon>
        <taxon>Eremomycetales</taxon>
        <taxon>Eremomycetaceae</taxon>
        <taxon>Eremomyces</taxon>
    </lineage>
</organism>
<feature type="compositionally biased region" description="Low complexity" evidence="1">
    <location>
        <begin position="101"/>
        <end position="147"/>
    </location>
</feature>
<name>A0A6G1GBU5_9PEZI</name>
<accession>A0A6G1GBU5</accession>
<keyword evidence="2" id="KW-0732">Signal</keyword>
<dbReference type="EMBL" id="ML975151">
    <property type="protein sequence ID" value="KAF1815523.1"/>
    <property type="molecule type" value="Genomic_DNA"/>
</dbReference>
<sequence>MAFLKNTLFLSLALAGCASSQTQPEPTNPELQPGGSSIQPLLESLLGKTLHIILHDHLESKFQDGIFETDTNAIEAIHNTDPPLASRLLSAAHLDLLRRQTPNSTTPPEETTPSDTSSPPQETTPPSATSTAHIESSLSPPSSTDTPPTNPPVNDPSIDLPTPSSANNPSSTGPSPPISTITDPSIDQGTTTAPPSRLTTTTRPGSSLGASVVSSVVLSTSTMPDGRVEVVTSYTVVGGEAMRPTGTGAVGGREGDPQLQGGGGRIGVMWVMVGLAGAVGMAVGM</sequence>
<proteinExistence type="predicted"/>
<dbReference type="Proteomes" id="UP000504638">
    <property type="component" value="Unplaced"/>
</dbReference>
<evidence type="ECO:0008006" key="6">
    <source>
        <dbReference type="Google" id="ProtNLM"/>
    </source>
</evidence>
<gene>
    <name evidence="3 5" type="ORF">P152DRAFT_187871</name>
</gene>
<protein>
    <recommendedName>
        <fullName evidence="6">FAS1 domain-containing protein</fullName>
    </recommendedName>
</protein>
<feature type="chain" id="PRO_5044631979" description="FAS1 domain-containing protein" evidence="2">
    <location>
        <begin position="23"/>
        <end position="285"/>
    </location>
</feature>
<dbReference type="PROSITE" id="PS51257">
    <property type="entry name" value="PROKAR_LIPOPROTEIN"/>
    <property type="match status" value="1"/>
</dbReference>
<reference evidence="3 5" key="1">
    <citation type="submission" date="2020-01" db="EMBL/GenBank/DDBJ databases">
        <authorList>
            <consortium name="DOE Joint Genome Institute"/>
            <person name="Haridas S."/>
            <person name="Albert R."/>
            <person name="Binder M."/>
            <person name="Bloem J."/>
            <person name="Labutti K."/>
            <person name="Salamov A."/>
            <person name="Andreopoulos B."/>
            <person name="Baker S.E."/>
            <person name="Barry K."/>
            <person name="Bills G."/>
            <person name="Bluhm B.H."/>
            <person name="Cannon C."/>
            <person name="Castanera R."/>
            <person name="Culley D.E."/>
            <person name="Daum C."/>
            <person name="Ezra D."/>
            <person name="Gonzalez J.B."/>
            <person name="Henrissat B."/>
            <person name="Kuo A."/>
            <person name="Liang C."/>
            <person name="Lipzen A."/>
            <person name="Lutzoni F."/>
            <person name="Magnuson J."/>
            <person name="Mondo S."/>
            <person name="Nolan M."/>
            <person name="Ohm R."/>
            <person name="Pangilinan J."/>
            <person name="Park H.-J."/>
            <person name="Ramirez L."/>
            <person name="Alfaro M."/>
            <person name="Sun H."/>
            <person name="Tritt A."/>
            <person name="Yoshinaga Y."/>
            <person name="Zwiers L.-H."/>
            <person name="Turgeon B.G."/>
            <person name="Goodwin S.B."/>
            <person name="Spatafora J.W."/>
            <person name="Crous P.W."/>
            <person name="Grigoriev I.V."/>
        </authorList>
    </citation>
    <scope>NUCLEOTIDE SEQUENCE</scope>
    <source>
        <strain evidence="3 5">CBS 781.70</strain>
    </source>
</reference>
<dbReference type="AlphaFoldDB" id="A0A6G1GBU5"/>
<feature type="compositionally biased region" description="Low complexity" evidence="1">
    <location>
        <begin position="155"/>
        <end position="209"/>
    </location>
</feature>
<dbReference type="OrthoDB" id="5427732at2759"/>
<dbReference type="GeneID" id="54414806"/>
<evidence type="ECO:0000256" key="2">
    <source>
        <dbReference type="SAM" id="SignalP"/>
    </source>
</evidence>
<reference evidence="5" key="3">
    <citation type="submission" date="2025-04" db="UniProtKB">
        <authorList>
            <consortium name="RefSeq"/>
        </authorList>
    </citation>
    <scope>IDENTIFICATION</scope>
    <source>
        <strain evidence="5">CBS 781.70</strain>
    </source>
</reference>
<reference evidence="5" key="2">
    <citation type="submission" date="2020-04" db="EMBL/GenBank/DDBJ databases">
        <authorList>
            <consortium name="NCBI Genome Project"/>
        </authorList>
    </citation>
    <scope>NUCLEOTIDE SEQUENCE</scope>
    <source>
        <strain evidence="5">CBS 781.70</strain>
    </source>
</reference>
<dbReference type="RefSeq" id="XP_033537154.1">
    <property type="nucleotide sequence ID" value="XM_033674236.1"/>
</dbReference>
<evidence type="ECO:0000313" key="4">
    <source>
        <dbReference type="Proteomes" id="UP000504638"/>
    </source>
</evidence>
<feature type="region of interest" description="Disordered" evidence="1">
    <location>
        <begin position="100"/>
        <end position="209"/>
    </location>
</feature>
<evidence type="ECO:0000313" key="5">
    <source>
        <dbReference type="RefSeq" id="XP_033537154.1"/>
    </source>
</evidence>
<evidence type="ECO:0000313" key="3">
    <source>
        <dbReference type="EMBL" id="KAF1815523.1"/>
    </source>
</evidence>
<keyword evidence="4" id="KW-1185">Reference proteome</keyword>
<evidence type="ECO:0000256" key="1">
    <source>
        <dbReference type="SAM" id="MobiDB-lite"/>
    </source>
</evidence>
<feature type="signal peptide" evidence="2">
    <location>
        <begin position="1"/>
        <end position="22"/>
    </location>
</feature>